<feature type="binding site" evidence="7">
    <location>
        <position position="139"/>
    </location>
    <ligand>
        <name>FMN</name>
        <dbReference type="ChEBI" id="CHEBI:58210"/>
    </ligand>
</feature>
<protein>
    <recommendedName>
        <fullName evidence="5">tRNA-dihydrouridine synthase</fullName>
        <ecNumber evidence="5">1.3.1.-</ecNumber>
    </recommendedName>
</protein>
<comment type="similarity">
    <text evidence="5">Belongs to the dus family.</text>
</comment>
<feature type="domain" description="DUS-like FMN-binding" evidence="8">
    <location>
        <begin position="13"/>
        <end position="309"/>
    </location>
</feature>
<sequence>MRIGNISLAHGLTLAPMEEHTSLPFRLICKQQGASLVCSERIDAKDVAERDKRAIKLLSTTSAERPAVGQISGNDAAQIGEAARVIEELGFSMVDLNFECPIRRLVGRGEGGALMGQPQRIAELVAAAQQAVSIPVTVKLRTGPKAGEDTAVETAQRVEQAGGAAVVLHARSVEQAYLGGPDWQHVTRVKEAVSIPVLGSGGVRTPQDAISFLESSGADGVAIGRGCLGNPWIFQQARTLLFGSREIVEPSPAERGKVLLALVEHEFEFYSAHLAQKRLARTACYFAKFLPDFAEFKKEIHAIKNLAQFRTLVREWFRPVAR</sequence>
<dbReference type="PANTHER" id="PTHR45846">
    <property type="entry name" value="TRNA-DIHYDROURIDINE(47) SYNTHASE [NAD(P)(+)]-LIKE"/>
    <property type="match status" value="1"/>
</dbReference>
<dbReference type="RefSeq" id="WP_068845142.1">
    <property type="nucleotide sequence ID" value="NZ_LYDR01000001.1"/>
</dbReference>
<reference evidence="9 10" key="1">
    <citation type="submission" date="2016-05" db="EMBL/GenBank/DDBJ databases">
        <title>Genomic and physiological characterization of Planctopirus sp. isolated from fresh water lake.</title>
        <authorList>
            <person name="Subhash Y."/>
            <person name="Ramana C."/>
        </authorList>
    </citation>
    <scope>NUCLEOTIDE SEQUENCE [LARGE SCALE GENOMIC DNA]</scope>
    <source>
        <strain evidence="9 10">JC280</strain>
    </source>
</reference>
<dbReference type="AlphaFoldDB" id="A0A1C3EUK9"/>
<evidence type="ECO:0000313" key="9">
    <source>
        <dbReference type="EMBL" id="ODA36834.1"/>
    </source>
</evidence>
<dbReference type="PIRSF" id="PIRSF006621">
    <property type="entry name" value="Dus"/>
    <property type="match status" value="1"/>
</dbReference>
<evidence type="ECO:0000256" key="7">
    <source>
        <dbReference type="PIRSR" id="PIRSR006621-2"/>
    </source>
</evidence>
<evidence type="ECO:0000256" key="6">
    <source>
        <dbReference type="PIRSR" id="PIRSR006621-1"/>
    </source>
</evidence>
<keyword evidence="7" id="KW-0547">Nucleotide-binding</keyword>
<keyword evidence="1 5" id="KW-0285">Flavoprotein</keyword>
<evidence type="ECO:0000256" key="5">
    <source>
        <dbReference type="PIRNR" id="PIRNR006621"/>
    </source>
</evidence>
<feature type="binding site" evidence="7">
    <location>
        <begin position="224"/>
        <end position="225"/>
    </location>
    <ligand>
        <name>FMN</name>
        <dbReference type="ChEBI" id="CHEBI:58210"/>
    </ligand>
</feature>
<keyword evidence="10" id="KW-1185">Reference proteome</keyword>
<dbReference type="InterPro" id="IPR035587">
    <property type="entry name" value="DUS-like_FMN-bd"/>
</dbReference>
<dbReference type="STRING" id="1841610.A6X21_01815"/>
<dbReference type="Proteomes" id="UP000094828">
    <property type="component" value="Unassembled WGS sequence"/>
</dbReference>
<organism evidence="9 10">
    <name type="scientific">Planctopirus hydrillae</name>
    <dbReference type="NCBI Taxonomy" id="1841610"/>
    <lineage>
        <taxon>Bacteria</taxon>
        <taxon>Pseudomonadati</taxon>
        <taxon>Planctomycetota</taxon>
        <taxon>Planctomycetia</taxon>
        <taxon>Planctomycetales</taxon>
        <taxon>Planctomycetaceae</taxon>
        <taxon>Planctopirus</taxon>
    </lineage>
</organism>
<feature type="binding site" evidence="7">
    <location>
        <position position="169"/>
    </location>
    <ligand>
        <name>FMN</name>
        <dbReference type="ChEBI" id="CHEBI:58210"/>
    </ligand>
</feature>
<dbReference type="OrthoDB" id="9764501at2"/>
<evidence type="ECO:0000256" key="2">
    <source>
        <dbReference type="ARBA" id="ARBA00022643"/>
    </source>
</evidence>
<dbReference type="SUPFAM" id="SSF51395">
    <property type="entry name" value="FMN-linked oxidoreductases"/>
    <property type="match status" value="1"/>
</dbReference>
<keyword evidence="4 5" id="KW-0560">Oxidoreductase</keyword>
<dbReference type="CDD" id="cd02801">
    <property type="entry name" value="DUS_like_FMN"/>
    <property type="match status" value="1"/>
</dbReference>
<dbReference type="PANTHER" id="PTHR45846:SF1">
    <property type="entry name" value="TRNA-DIHYDROURIDINE(47) SYNTHASE [NAD(P)(+)]-LIKE"/>
    <property type="match status" value="1"/>
</dbReference>
<keyword evidence="2 5" id="KW-0288">FMN</keyword>
<evidence type="ECO:0000256" key="4">
    <source>
        <dbReference type="ARBA" id="ARBA00023002"/>
    </source>
</evidence>
<dbReference type="GO" id="GO:0050660">
    <property type="term" value="F:flavin adenine dinucleotide binding"/>
    <property type="evidence" value="ECO:0007669"/>
    <property type="project" value="InterPro"/>
</dbReference>
<dbReference type="GO" id="GO:0003723">
    <property type="term" value="F:RNA binding"/>
    <property type="evidence" value="ECO:0007669"/>
    <property type="project" value="TreeGrafter"/>
</dbReference>
<dbReference type="EC" id="1.3.1.-" evidence="5"/>
<name>A0A1C3EUK9_9PLAN</name>
<gene>
    <name evidence="9" type="ORF">A6X21_01815</name>
</gene>
<dbReference type="EMBL" id="LYDR01000001">
    <property type="protein sequence ID" value="ODA36834.1"/>
    <property type="molecule type" value="Genomic_DNA"/>
</dbReference>
<keyword evidence="3 5" id="KW-0819">tRNA processing</keyword>
<evidence type="ECO:0000256" key="3">
    <source>
        <dbReference type="ARBA" id="ARBA00022694"/>
    </source>
</evidence>
<evidence type="ECO:0000259" key="8">
    <source>
        <dbReference type="Pfam" id="PF01207"/>
    </source>
</evidence>
<dbReference type="InterPro" id="IPR001269">
    <property type="entry name" value="DUS_fam"/>
</dbReference>
<dbReference type="Gene3D" id="3.20.20.70">
    <property type="entry name" value="Aldolase class I"/>
    <property type="match status" value="1"/>
</dbReference>
<accession>A0A1C3EUK9</accession>
<feature type="binding site" evidence="7">
    <location>
        <position position="70"/>
    </location>
    <ligand>
        <name>FMN</name>
        <dbReference type="ChEBI" id="CHEBI:58210"/>
    </ligand>
</feature>
<evidence type="ECO:0000313" key="10">
    <source>
        <dbReference type="Proteomes" id="UP000094828"/>
    </source>
</evidence>
<feature type="active site" description="Proton donor" evidence="6">
    <location>
        <position position="100"/>
    </location>
</feature>
<comment type="cofactor">
    <cofactor evidence="5 7">
        <name>FMN</name>
        <dbReference type="ChEBI" id="CHEBI:58210"/>
    </cofactor>
</comment>
<comment type="function">
    <text evidence="5">Catalyzes the synthesis of 5,6-dihydrouridine (D), a modified base found in the D-loop of most tRNAs, via the reduction of the C5-C6 double bond in target uridines.</text>
</comment>
<comment type="caution">
    <text evidence="9">The sequence shown here is derived from an EMBL/GenBank/DDBJ whole genome shotgun (WGS) entry which is preliminary data.</text>
</comment>
<evidence type="ECO:0000256" key="1">
    <source>
        <dbReference type="ARBA" id="ARBA00022630"/>
    </source>
</evidence>
<proteinExistence type="inferred from homology"/>
<dbReference type="GO" id="GO:0017150">
    <property type="term" value="F:tRNA dihydrouridine synthase activity"/>
    <property type="evidence" value="ECO:0007669"/>
    <property type="project" value="InterPro"/>
</dbReference>
<dbReference type="Pfam" id="PF01207">
    <property type="entry name" value="Dus"/>
    <property type="match status" value="1"/>
</dbReference>
<dbReference type="InterPro" id="IPR013785">
    <property type="entry name" value="Aldolase_TIM"/>
</dbReference>